<proteinExistence type="inferred from homology"/>
<dbReference type="InterPro" id="IPR052178">
    <property type="entry name" value="Sec_Metab_Biosynth_SDR"/>
</dbReference>
<comment type="caution">
    <text evidence="5">The sequence shown here is derived from an EMBL/GenBank/DDBJ whole genome shotgun (WGS) entry which is preliminary data.</text>
</comment>
<dbReference type="SUPFAM" id="SSF51735">
    <property type="entry name" value="NAD(P)-binding Rossmann-fold domains"/>
    <property type="match status" value="1"/>
</dbReference>
<dbReference type="SMART" id="SM00822">
    <property type="entry name" value="PKS_KR"/>
    <property type="match status" value="1"/>
</dbReference>
<reference evidence="6" key="1">
    <citation type="journal article" date="2019" name="Int. J. Syst. Evol. Microbiol.">
        <title>The Global Catalogue of Microorganisms (GCM) 10K type strain sequencing project: providing services to taxonomists for standard genome sequencing and annotation.</title>
        <authorList>
            <consortium name="The Broad Institute Genomics Platform"/>
            <consortium name="The Broad Institute Genome Sequencing Center for Infectious Disease"/>
            <person name="Wu L."/>
            <person name="Ma J."/>
        </authorList>
    </citation>
    <scope>NUCLEOTIDE SEQUENCE [LARGE SCALE GENOMIC DNA]</scope>
    <source>
        <strain evidence="6">JCM 16953</strain>
    </source>
</reference>
<accession>A0ABP7IBB3</accession>
<dbReference type="InterPro" id="IPR002347">
    <property type="entry name" value="SDR_fam"/>
</dbReference>
<dbReference type="Proteomes" id="UP001501821">
    <property type="component" value="Unassembled WGS sequence"/>
</dbReference>
<dbReference type="EMBL" id="BAABAH010000004">
    <property type="protein sequence ID" value="GAA3814152.1"/>
    <property type="molecule type" value="Genomic_DNA"/>
</dbReference>
<dbReference type="PANTHER" id="PTHR43618">
    <property type="entry name" value="7-ALPHA-HYDROXYSTEROID DEHYDROGENASE"/>
    <property type="match status" value="1"/>
</dbReference>
<dbReference type="Gene3D" id="3.40.50.720">
    <property type="entry name" value="NAD(P)-binding Rossmann-like Domain"/>
    <property type="match status" value="1"/>
</dbReference>
<dbReference type="PRINTS" id="PR00081">
    <property type="entry name" value="GDHRDH"/>
</dbReference>
<dbReference type="InterPro" id="IPR036291">
    <property type="entry name" value="NAD(P)-bd_dom_sf"/>
</dbReference>
<feature type="domain" description="Ketoreductase" evidence="4">
    <location>
        <begin position="10"/>
        <end position="193"/>
    </location>
</feature>
<name>A0ABP7IBB3_9ACTN</name>
<dbReference type="InterPro" id="IPR020904">
    <property type="entry name" value="Sc_DH/Rdtase_CS"/>
</dbReference>
<dbReference type="PANTHER" id="PTHR43618:SF8">
    <property type="entry name" value="7ALPHA-HYDROXYSTEROID DEHYDROGENASE"/>
    <property type="match status" value="1"/>
</dbReference>
<evidence type="ECO:0000256" key="2">
    <source>
        <dbReference type="ARBA" id="ARBA00022857"/>
    </source>
</evidence>
<evidence type="ECO:0000259" key="4">
    <source>
        <dbReference type="SMART" id="SM00822"/>
    </source>
</evidence>
<organism evidence="5 6">
    <name type="scientific">Nocardioides panacisoli</name>
    <dbReference type="NCBI Taxonomy" id="627624"/>
    <lineage>
        <taxon>Bacteria</taxon>
        <taxon>Bacillati</taxon>
        <taxon>Actinomycetota</taxon>
        <taxon>Actinomycetes</taxon>
        <taxon>Propionibacteriales</taxon>
        <taxon>Nocardioidaceae</taxon>
        <taxon>Nocardioides</taxon>
    </lineage>
</organism>
<keyword evidence="3" id="KW-0560">Oxidoreductase</keyword>
<gene>
    <name evidence="5" type="ORF">GCM10022242_15410</name>
</gene>
<keyword evidence="2" id="KW-0521">NADP</keyword>
<dbReference type="RefSeq" id="WP_344774001.1">
    <property type="nucleotide sequence ID" value="NZ_BAABAH010000004.1"/>
</dbReference>
<evidence type="ECO:0000313" key="5">
    <source>
        <dbReference type="EMBL" id="GAA3814152.1"/>
    </source>
</evidence>
<protein>
    <submittedName>
        <fullName evidence="5">SDR family oxidoreductase</fullName>
    </submittedName>
</protein>
<sequence length="260" mass="26860">MSDLFSLTGRTALVTGGSRGIGLAIATEFLRAGARVIICARREDELTAAAEELAGLGDVETIVADLSSLAGVEALVAAVSERTDALHVLVNNAGTTWGAPIEDFPEDGWDKVMTLNVKSLHYLTAGLLPLLRSAATGDDTARVINIASIDGLMAPMMDNYAYSASKAAVDQLTRHHARRLAPEGILVNAIAPGLFPSKMTAFITGSSELSDLAMSTIPVGRIGRPEEIGGTAVWLASRAGGFTTGATIVVDGGSRGAGRA</sequence>
<keyword evidence="6" id="KW-1185">Reference proteome</keyword>
<evidence type="ECO:0000313" key="6">
    <source>
        <dbReference type="Proteomes" id="UP001501821"/>
    </source>
</evidence>
<dbReference type="PRINTS" id="PR00080">
    <property type="entry name" value="SDRFAMILY"/>
</dbReference>
<evidence type="ECO:0000256" key="1">
    <source>
        <dbReference type="ARBA" id="ARBA00006484"/>
    </source>
</evidence>
<dbReference type="InterPro" id="IPR057326">
    <property type="entry name" value="KR_dom"/>
</dbReference>
<dbReference type="Pfam" id="PF13561">
    <property type="entry name" value="adh_short_C2"/>
    <property type="match status" value="1"/>
</dbReference>
<dbReference type="PROSITE" id="PS00061">
    <property type="entry name" value="ADH_SHORT"/>
    <property type="match status" value="1"/>
</dbReference>
<comment type="similarity">
    <text evidence="1">Belongs to the short-chain dehydrogenases/reductases (SDR) family.</text>
</comment>
<evidence type="ECO:0000256" key="3">
    <source>
        <dbReference type="ARBA" id="ARBA00023002"/>
    </source>
</evidence>